<keyword evidence="1" id="KW-0472">Membrane</keyword>
<keyword evidence="1" id="KW-0812">Transmembrane</keyword>
<dbReference type="PANTHER" id="PTHR13351:SF1">
    <property type="entry name" value="RENIN RECEPTOR"/>
    <property type="match status" value="1"/>
</dbReference>
<dbReference type="InterPro" id="IPR012493">
    <property type="entry name" value="Renin_rcpt"/>
</dbReference>
<name>A0A8S1LD45_PARPR</name>
<evidence type="ECO:0000256" key="2">
    <source>
        <dbReference type="SAM" id="SignalP"/>
    </source>
</evidence>
<feature type="chain" id="PRO_5035931088" description="Transmembrane protein" evidence="2">
    <location>
        <begin position="16"/>
        <end position="399"/>
    </location>
</feature>
<dbReference type="GO" id="GO:0009897">
    <property type="term" value="C:external side of plasma membrane"/>
    <property type="evidence" value="ECO:0007669"/>
    <property type="project" value="TreeGrafter"/>
</dbReference>
<evidence type="ECO:0000256" key="1">
    <source>
        <dbReference type="SAM" id="Phobius"/>
    </source>
</evidence>
<comment type="caution">
    <text evidence="3">The sequence shown here is derived from an EMBL/GenBank/DDBJ whole genome shotgun (WGS) entry which is preliminary data.</text>
</comment>
<evidence type="ECO:0008006" key="5">
    <source>
        <dbReference type="Google" id="ProtNLM"/>
    </source>
</evidence>
<keyword evidence="4" id="KW-1185">Reference proteome</keyword>
<accession>A0A8S1LD45</accession>
<organism evidence="3 4">
    <name type="scientific">Paramecium primaurelia</name>
    <dbReference type="NCBI Taxonomy" id="5886"/>
    <lineage>
        <taxon>Eukaryota</taxon>
        <taxon>Sar</taxon>
        <taxon>Alveolata</taxon>
        <taxon>Ciliophora</taxon>
        <taxon>Intramacronucleata</taxon>
        <taxon>Oligohymenophorea</taxon>
        <taxon>Peniculida</taxon>
        <taxon>Parameciidae</taxon>
        <taxon>Paramecium</taxon>
    </lineage>
</organism>
<dbReference type="AlphaFoldDB" id="A0A8S1LD45"/>
<keyword evidence="2" id="KW-0732">Signal</keyword>
<dbReference type="PANTHER" id="PTHR13351">
    <property type="entry name" value="RENIN RECEPTOR"/>
    <property type="match status" value="1"/>
</dbReference>
<evidence type="ECO:0000313" key="3">
    <source>
        <dbReference type="EMBL" id="CAD8065477.1"/>
    </source>
</evidence>
<evidence type="ECO:0000313" key="4">
    <source>
        <dbReference type="Proteomes" id="UP000688137"/>
    </source>
</evidence>
<feature type="transmembrane region" description="Helical" evidence="1">
    <location>
        <begin position="358"/>
        <end position="378"/>
    </location>
</feature>
<dbReference type="OMA" id="TEIEMIY"/>
<protein>
    <recommendedName>
        <fullName evidence="5">Transmembrane protein</fullName>
    </recommendedName>
</protein>
<keyword evidence="1" id="KW-1133">Transmembrane helix</keyword>
<feature type="signal peptide" evidence="2">
    <location>
        <begin position="1"/>
        <end position="15"/>
    </location>
</feature>
<dbReference type="Proteomes" id="UP000688137">
    <property type="component" value="Unassembled WGS sequence"/>
</dbReference>
<proteinExistence type="predicted"/>
<dbReference type="EMBL" id="CAJJDM010000036">
    <property type="protein sequence ID" value="CAD8065477.1"/>
    <property type="molecule type" value="Genomic_DNA"/>
</dbReference>
<dbReference type="GO" id="GO:0038023">
    <property type="term" value="F:signaling receptor activity"/>
    <property type="evidence" value="ECO:0007669"/>
    <property type="project" value="InterPro"/>
</dbReference>
<sequence length="399" mass="46320">MKTLLFIICVASALASHAYIYPFNSNSVDDLEGLNQKQITQLIKYNIGLVEHIPADQQKVFEQLIKTFGKGNVLSPTDMNYMILIESEKLYQGQELKQQRITEGFSQSFKVLDKDSKSLMESLFGQQADSLIQKASKVYNQNNLGFKIYQNEDNLDINYLQQTITLYLGKNNEVYLYEPNKDKSYKVDSSLEKCVDNFFGTTFDYAPKENKIYKYNTNEMIEINKDNEEQIIGFLKDICAMNKLSTLFKKSNQPNMLSIINKSIAKLEKIMKETEIEMIYDMMRIAHKKLSKNFRNTFENEELFGLILIEEEKNPQLTTTKESAKVQRILMETRTRMLNQVTQTNSSGYVMNATTYQIYVWFGVFFVIVLIGIIYSMVTMDIQKDTLLYAKFLTTDQRA</sequence>
<gene>
    <name evidence="3" type="ORF">PPRIM_AZ9-3.1.T0370291</name>
</gene>
<reference evidence="3" key="1">
    <citation type="submission" date="2021-01" db="EMBL/GenBank/DDBJ databases">
        <authorList>
            <consortium name="Genoscope - CEA"/>
            <person name="William W."/>
        </authorList>
    </citation>
    <scope>NUCLEOTIDE SEQUENCE</scope>
</reference>